<accession>A0A8T0BZH0</accession>
<evidence type="ECO:0000313" key="1">
    <source>
        <dbReference type="EMBL" id="KAF7781186.1"/>
    </source>
</evidence>
<dbReference type="AlphaFoldDB" id="A0A8T0BZH0"/>
<evidence type="ECO:0000313" key="2">
    <source>
        <dbReference type="Proteomes" id="UP000016480"/>
    </source>
</evidence>
<dbReference type="Proteomes" id="UP000016480">
    <property type="component" value="Unassembled WGS sequence"/>
</dbReference>
<sequence length="60" mass="6881">MLRKTLNIQASTNQRINYITDRVVQDQSSGFSALSAFCMITRQKKKQDNKGHYLFTLSAL</sequence>
<organism evidence="1 2">
    <name type="scientific">Pseudoalteromonas rubra</name>
    <dbReference type="NCBI Taxonomy" id="43658"/>
    <lineage>
        <taxon>Bacteria</taxon>
        <taxon>Pseudomonadati</taxon>
        <taxon>Pseudomonadota</taxon>
        <taxon>Gammaproteobacteria</taxon>
        <taxon>Alteromonadales</taxon>
        <taxon>Pseudoalteromonadaceae</taxon>
        <taxon>Pseudoalteromonas</taxon>
    </lineage>
</organism>
<gene>
    <name evidence="1" type="ORF">PRUB_b0330</name>
</gene>
<reference evidence="1 2" key="1">
    <citation type="journal article" date="2012" name="J. Bacteriol.">
        <title>Genome sequence of the cycloprodigiosin-producing bacterial strain Pseudoalteromonas rubra ATCC 29570(T).</title>
        <authorList>
            <person name="Xie B.B."/>
            <person name="Shu Y.L."/>
            <person name="Qin Q.L."/>
            <person name="Rong J.C."/>
            <person name="Zhang X.Y."/>
            <person name="Chen X.L."/>
            <person name="Zhou B.C."/>
            <person name="Zhang Y.Z."/>
        </authorList>
    </citation>
    <scope>NUCLEOTIDE SEQUENCE [LARGE SCALE GENOMIC DNA]</scope>
    <source>
        <strain evidence="1 2">DSM 6842</strain>
    </source>
</reference>
<dbReference type="EMBL" id="AHCD03000044">
    <property type="protein sequence ID" value="KAF7781186.1"/>
    <property type="molecule type" value="Genomic_DNA"/>
</dbReference>
<proteinExistence type="predicted"/>
<name>A0A8T0BZH0_9GAMM</name>
<comment type="caution">
    <text evidence="1">The sequence shown here is derived from an EMBL/GenBank/DDBJ whole genome shotgun (WGS) entry which is preliminary data.</text>
</comment>
<protein>
    <submittedName>
        <fullName evidence="1">Uncharacterized protein</fullName>
    </submittedName>
</protein>